<accession>A0ABP9QGN8</accession>
<proteinExistence type="predicted"/>
<comment type="caution">
    <text evidence="1">The sequence shown here is derived from an EMBL/GenBank/DDBJ whole genome shotgun (WGS) entry which is preliminary data.</text>
</comment>
<protein>
    <submittedName>
        <fullName evidence="1">Uncharacterized protein</fullName>
    </submittedName>
</protein>
<evidence type="ECO:0000313" key="2">
    <source>
        <dbReference type="Proteomes" id="UP001500547"/>
    </source>
</evidence>
<reference evidence="2" key="1">
    <citation type="journal article" date="2019" name="Int. J. Syst. Evol. Microbiol.">
        <title>The Global Catalogue of Microorganisms (GCM) 10K type strain sequencing project: providing services to taxonomists for standard genome sequencing and annotation.</title>
        <authorList>
            <consortium name="The Broad Institute Genomics Platform"/>
            <consortium name="The Broad Institute Genome Sequencing Center for Infectious Disease"/>
            <person name="Wu L."/>
            <person name="Ma J."/>
        </authorList>
    </citation>
    <scope>NUCLEOTIDE SEQUENCE [LARGE SCALE GENOMIC DNA]</scope>
    <source>
        <strain evidence="2">JCM 18715</strain>
    </source>
</reference>
<organism evidence="1 2">
    <name type="scientific">Viridibacterium curvum</name>
    <dbReference type="NCBI Taxonomy" id="1101404"/>
    <lineage>
        <taxon>Bacteria</taxon>
        <taxon>Pseudomonadati</taxon>
        <taxon>Pseudomonadota</taxon>
        <taxon>Betaproteobacteria</taxon>
        <taxon>Rhodocyclales</taxon>
        <taxon>Rhodocyclaceae</taxon>
        <taxon>Viridibacterium</taxon>
    </lineage>
</organism>
<name>A0ABP9QGN8_9RHOO</name>
<evidence type="ECO:0000313" key="1">
    <source>
        <dbReference type="EMBL" id="GAA5161598.1"/>
    </source>
</evidence>
<keyword evidence="2" id="KW-1185">Reference proteome</keyword>
<dbReference type="Proteomes" id="UP001500547">
    <property type="component" value="Unassembled WGS sequence"/>
</dbReference>
<dbReference type="EMBL" id="BAABLD010000005">
    <property type="protein sequence ID" value="GAA5161598.1"/>
    <property type="molecule type" value="Genomic_DNA"/>
</dbReference>
<sequence length="168" mass="18804">MGAAWSEEVELASGELIVLKRTVSGVGLGELGGSGYVRTLKMTLLVKGSRTADPPQMFEAEDVIPIIFDYDAASKEWVVVATMNDCNVWRKLGSPRLPYFEYRTSRGVWRYVELSDSMIGKSANVLTDIDLGGEKPYVEKSEKMHRNKVSAERFGSVMKEWPFNVNCQ</sequence>
<gene>
    <name evidence="1" type="ORF">GCM10025770_11050</name>
</gene>